<dbReference type="GO" id="GO:0051301">
    <property type="term" value="P:cell division"/>
    <property type="evidence" value="ECO:0007669"/>
    <property type="project" value="UniProtKB-UniRule"/>
</dbReference>
<evidence type="ECO:0000256" key="4">
    <source>
        <dbReference type="HAMAP-Rule" id="MF_01420"/>
    </source>
</evidence>
<feature type="domain" description="WhiA LAGLIDADG-like" evidence="7">
    <location>
        <begin position="132"/>
        <end position="221"/>
    </location>
</feature>
<dbReference type="InterPro" id="IPR018478">
    <property type="entry name" value="Sporu_reg_WhiA_N_dom"/>
</dbReference>
<feature type="domain" description="Sporulation regulator WhiA C-terminal" evidence="5">
    <location>
        <begin position="224"/>
        <end position="306"/>
    </location>
</feature>
<evidence type="ECO:0000256" key="3">
    <source>
        <dbReference type="ARBA" id="ARBA00023306"/>
    </source>
</evidence>
<dbReference type="InterPro" id="IPR027434">
    <property type="entry name" value="Homing_endonucl"/>
</dbReference>
<dbReference type="Pfam" id="PF10298">
    <property type="entry name" value="WhiA_N"/>
    <property type="match status" value="1"/>
</dbReference>
<dbReference type="Gene3D" id="3.10.28.10">
    <property type="entry name" value="Homing endonucleases"/>
    <property type="match status" value="1"/>
</dbReference>
<dbReference type="PANTHER" id="PTHR37307:SF1">
    <property type="entry name" value="CELL DIVISION PROTEIN WHIA-RELATED"/>
    <property type="match status" value="1"/>
</dbReference>
<comment type="caution">
    <text evidence="8">The sequence shown here is derived from an EMBL/GenBank/DDBJ whole genome shotgun (WGS) entry which is preliminary data.</text>
</comment>
<dbReference type="PANTHER" id="PTHR37307">
    <property type="entry name" value="CELL DIVISION PROTEIN WHIA-RELATED"/>
    <property type="match status" value="1"/>
</dbReference>
<comment type="function">
    <text evidence="4">Involved in cell division and chromosome segregation.</text>
</comment>
<dbReference type="InterPro" id="IPR003802">
    <property type="entry name" value="Sporulation_regulator_WhiA"/>
</dbReference>
<evidence type="ECO:0000259" key="6">
    <source>
        <dbReference type="Pfam" id="PF10298"/>
    </source>
</evidence>
<dbReference type="InterPro" id="IPR023054">
    <property type="entry name" value="Sporulation_regulator_WhiA_C"/>
</dbReference>
<evidence type="ECO:0000256" key="1">
    <source>
        <dbReference type="ARBA" id="ARBA00022618"/>
    </source>
</evidence>
<keyword evidence="1 4" id="KW-0132">Cell division</keyword>
<dbReference type="Pfam" id="PF14527">
    <property type="entry name" value="LAGLIDADG_WhiA"/>
    <property type="match status" value="1"/>
</dbReference>
<keyword evidence="3 4" id="KW-0131">Cell cycle</keyword>
<evidence type="ECO:0000259" key="7">
    <source>
        <dbReference type="Pfam" id="PF14527"/>
    </source>
</evidence>
<dbReference type="HAMAP" id="MF_01420">
    <property type="entry name" value="HTH_type_WhiA"/>
    <property type="match status" value="1"/>
</dbReference>
<dbReference type="GO" id="GO:0003677">
    <property type="term" value="F:DNA binding"/>
    <property type="evidence" value="ECO:0007669"/>
    <property type="project" value="UniProtKB-UniRule"/>
</dbReference>
<reference evidence="8 9" key="1">
    <citation type="submission" date="2018-07" db="EMBL/GenBank/DDBJ databases">
        <title>High-quality-draft genome sequence of Gaiella occulta.</title>
        <authorList>
            <person name="Severino R."/>
            <person name="Froufe H.J.C."/>
            <person name="Rainey F.A."/>
            <person name="Barroso C."/>
            <person name="Albuquerque L."/>
            <person name="Lobo-Da-Cunha A."/>
            <person name="Da Costa M.S."/>
            <person name="Egas C."/>
        </authorList>
    </citation>
    <scope>NUCLEOTIDE SEQUENCE [LARGE SCALE GENOMIC DNA]</scope>
    <source>
        <strain evidence="8 9">F2-233</strain>
    </source>
</reference>
<dbReference type="NCBIfam" id="TIGR00647">
    <property type="entry name" value="DNA_bind_WhiA"/>
    <property type="match status" value="1"/>
</dbReference>
<gene>
    <name evidence="4" type="primary">whiA</name>
    <name evidence="8" type="ORF">Gocc_1045</name>
</gene>
<organism evidence="8 9">
    <name type="scientific">Gaiella occulta</name>
    <dbReference type="NCBI Taxonomy" id="1002870"/>
    <lineage>
        <taxon>Bacteria</taxon>
        <taxon>Bacillati</taxon>
        <taxon>Actinomycetota</taxon>
        <taxon>Thermoleophilia</taxon>
        <taxon>Gaiellales</taxon>
        <taxon>Gaiellaceae</taxon>
        <taxon>Gaiella</taxon>
    </lineage>
</organism>
<keyword evidence="2 4" id="KW-0238">DNA-binding</keyword>
<name>A0A7M2YYL0_9ACTN</name>
<evidence type="ECO:0000313" key="8">
    <source>
        <dbReference type="EMBL" id="RDI75247.1"/>
    </source>
</evidence>
<reference evidence="9" key="2">
    <citation type="journal article" date="2019" name="MicrobiologyOpen">
        <title>High-quality draft genome sequence of Gaiella occulta isolated from a 150 meter deep mineral water borehole and comparison with the genome sequences of other deep-branching lineages of the phylum Actinobacteria.</title>
        <authorList>
            <person name="Severino R."/>
            <person name="Froufe H.J.C."/>
            <person name="Barroso C."/>
            <person name="Albuquerque L."/>
            <person name="Lobo-da-Cunha A."/>
            <person name="da Costa M.S."/>
            <person name="Egas C."/>
        </authorList>
    </citation>
    <scope>NUCLEOTIDE SEQUENCE [LARGE SCALE GENOMIC DNA]</scope>
    <source>
        <strain evidence="9">F2-233</strain>
    </source>
</reference>
<dbReference type="RefSeq" id="WP_181813388.1">
    <property type="nucleotide sequence ID" value="NZ_QQZY01000002.1"/>
</dbReference>
<dbReference type="EMBL" id="QQZY01000002">
    <property type="protein sequence ID" value="RDI75247.1"/>
    <property type="molecule type" value="Genomic_DNA"/>
</dbReference>
<evidence type="ECO:0000313" key="9">
    <source>
        <dbReference type="Proteomes" id="UP000254134"/>
    </source>
</evidence>
<keyword evidence="9" id="KW-1185">Reference proteome</keyword>
<comment type="similarity">
    <text evidence="4">Belongs to the WhiA family.</text>
</comment>
<dbReference type="InterPro" id="IPR039518">
    <property type="entry name" value="WhiA_LAGLIDADG_dom"/>
</dbReference>
<proteinExistence type="inferred from homology"/>
<protein>
    <recommendedName>
        <fullName evidence="4">Probable cell division protein WhiA</fullName>
    </recommendedName>
</protein>
<sequence>MSAASLAESVRAELAAIDPVRRCDRLAEISALFHTAGSVHLRGRGAVSFHLDLAESAVARRGFALLQRLGVHAEVRTYTRRAFERATRYQLHLEGDEHSLAVLEQAGVLDRERRPLDRPPGRVVARPCCRGAYLRGAFLGAGSLSARRSPHLEVRTPGPAGASFLRSVASVAEVRLRVLERASHAVAYAKGWEEIEGYLVAAGAIDVVLALEERSVVAEMRAEANRLANADHANLVRTARAAQEQLRAARALRSSGALESLPERLREAAELRLAHPELPLRELAARASPPATKAGMQRRLARIVELGRE</sequence>
<dbReference type="GO" id="GO:0043937">
    <property type="term" value="P:regulation of sporulation"/>
    <property type="evidence" value="ECO:0007669"/>
    <property type="project" value="InterPro"/>
</dbReference>
<dbReference type="Pfam" id="PF02650">
    <property type="entry name" value="HTH_WhiA"/>
    <property type="match status" value="1"/>
</dbReference>
<feature type="domain" description="Sporulation transcription regulator WhiA N-terminal" evidence="6">
    <location>
        <begin position="22"/>
        <end position="108"/>
    </location>
</feature>
<dbReference type="Proteomes" id="UP000254134">
    <property type="component" value="Unassembled WGS sequence"/>
</dbReference>
<accession>A0A7M2YYL0</accession>
<dbReference type="AlphaFoldDB" id="A0A7M2YYL0"/>
<evidence type="ECO:0000259" key="5">
    <source>
        <dbReference type="Pfam" id="PF02650"/>
    </source>
</evidence>
<evidence type="ECO:0000256" key="2">
    <source>
        <dbReference type="ARBA" id="ARBA00023125"/>
    </source>
</evidence>